<feature type="compositionally biased region" description="Basic residues" evidence="1">
    <location>
        <begin position="212"/>
        <end position="221"/>
    </location>
</feature>
<comment type="caution">
    <text evidence="2">The sequence shown here is derived from an EMBL/GenBank/DDBJ whole genome shotgun (WGS) entry which is preliminary data.</text>
</comment>
<evidence type="ECO:0000313" key="3">
    <source>
        <dbReference type="Proteomes" id="UP001367508"/>
    </source>
</evidence>
<accession>A0AAN9LPL0</accession>
<reference evidence="2 3" key="1">
    <citation type="submission" date="2024-01" db="EMBL/GenBank/DDBJ databases">
        <title>The genomes of 5 underutilized Papilionoideae crops provide insights into root nodulation and disease resistanc.</title>
        <authorList>
            <person name="Jiang F."/>
        </authorList>
    </citation>
    <scope>NUCLEOTIDE SEQUENCE [LARGE SCALE GENOMIC DNA]</scope>
    <source>
        <strain evidence="2">LVBAO_FW01</strain>
        <tissue evidence="2">Leaves</tissue>
    </source>
</reference>
<dbReference type="Proteomes" id="UP001367508">
    <property type="component" value="Unassembled WGS sequence"/>
</dbReference>
<sequence length="231" mass="25810">MHGRLTEPPSRTSKWSLWLGVVPRRVADFEAVPAAWGPRMWGLSGRISFILLGDSSSIGSHERLPSPTFTCLARLLPIVSGSAHCAINLLCSLEVLMWGVAMLRQYDATDTHAARIRMAQSEDYLAIPWLPLVFGMRRTATWSTGNVAWRLGLMLGYSKGFYMHLEIPFFPLHTRRRRVPNLILTMDGGRIVGLTWQSEGGDQTVPSPVKPCGKRSGSRRLSKVEQFPKPL</sequence>
<dbReference type="AlphaFoldDB" id="A0AAN9LPL0"/>
<protein>
    <submittedName>
        <fullName evidence="2">Uncharacterized protein</fullName>
    </submittedName>
</protein>
<evidence type="ECO:0000256" key="1">
    <source>
        <dbReference type="SAM" id="MobiDB-lite"/>
    </source>
</evidence>
<gene>
    <name evidence="2" type="ORF">VNO77_20633</name>
</gene>
<name>A0AAN9LPL0_CANGL</name>
<keyword evidence="3" id="KW-1185">Reference proteome</keyword>
<dbReference type="EMBL" id="JAYMYQ010000004">
    <property type="protein sequence ID" value="KAK7339945.1"/>
    <property type="molecule type" value="Genomic_DNA"/>
</dbReference>
<organism evidence="2 3">
    <name type="scientific">Canavalia gladiata</name>
    <name type="common">Sword bean</name>
    <name type="synonym">Dolichos gladiatus</name>
    <dbReference type="NCBI Taxonomy" id="3824"/>
    <lineage>
        <taxon>Eukaryota</taxon>
        <taxon>Viridiplantae</taxon>
        <taxon>Streptophyta</taxon>
        <taxon>Embryophyta</taxon>
        <taxon>Tracheophyta</taxon>
        <taxon>Spermatophyta</taxon>
        <taxon>Magnoliopsida</taxon>
        <taxon>eudicotyledons</taxon>
        <taxon>Gunneridae</taxon>
        <taxon>Pentapetalae</taxon>
        <taxon>rosids</taxon>
        <taxon>fabids</taxon>
        <taxon>Fabales</taxon>
        <taxon>Fabaceae</taxon>
        <taxon>Papilionoideae</taxon>
        <taxon>50 kb inversion clade</taxon>
        <taxon>NPAAA clade</taxon>
        <taxon>indigoferoid/millettioid clade</taxon>
        <taxon>Phaseoleae</taxon>
        <taxon>Canavalia</taxon>
    </lineage>
</organism>
<proteinExistence type="predicted"/>
<feature type="region of interest" description="Disordered" evidence="1">
    <location>
        <begin position="202"/>
        <end position="231"/>
    </location>
</feature>
<evidence type="ECO:0000313" key="2">
    <source>
        <dbReference type="EMBL" id="KAK7339945.1"/>
    </source>
</evidence>